<feature type="domain" description="Apple" evidence="20">
    <location>
        <begin position="340"/>
        <end position="421"/>
    </location>
</feature>
<dbReference type="PROSITE" id="PS50948">
    <property type="entry name" value="PAN"/>
    <property type="match status" value="1"/>
</dbReference>
<dbReference type="EMBL" id="CP133613">
    <property type="protein sequence ID" value="WMV13819.1"/>
    <property type="molecule type" value="Genomic_DNA"/>
</dbReference>
<dbReference type="CDD" id="cd00028">
    <property type="entry name" value="B_lectin"/>
    <property type="match status" value="1"/>
</dbReference>
<dbReference type="CDD" id="cd14066">
    <property type="entry name" value="STKc_IRAK"/>
    <property type="match status" value="1"/>
</dbReference>
<dbReference type="SUPFAM" id="SSF56112">
    <property type="entry name" value="Protein kinase-like (PK-like)"/>
    <property type="match status" value="1"/>
</dbReference>
<dbReference type="CDD" id="cd01098">
    <property type="entry name" value="PAN_AP_plant"/>
    <property type="match status" value="1"/>
</dbReference>
<dbReference type="InterPro" id="IPR003609">
    <property type="entry name" value="Pan_app"/>
</dbReference>
<dbReference type="SMART" id="SM00108">
    <property type="entry name" value="B_lectin"/>
    <property type="match status" value="1"/>
</dbReference>
<dbReference type="FunFam" id="2.90.10.10:FF:000005">
    <property type="entry name" value="G-type lectin S-receptor-like serine/threonine-protein kinase"/>
    <property type="match status" value="1"/>
</dbReference>
<evidence type="ECO:0000256" key="13">
    <source>
        <dbReference type="ARBA" id="ARBA00047899"/>
    </source>
</evidence>
<comment type="catalytic activity">
    <reaction evidence="13 15">
        <text>L-threonyl-[protein] + ATP = O-phospho-L-threonyl-[protein] + ADP + H(+)</text>
        <dbReference type="Rhea" id="RHEA:46608"/>
        <dbReference type="Rhea" id="RHEA-COMP:11060"/>
        <dbReference type="Rhea" id="RHEA-COMP:11605"/>
        <dbReference type="ChEBI" id="CHEBI:15378"/>
        <dbReference type="ChEBI" id="CHEBI:30013"/>
        <dbReference type="ChEBI" id="CHEBI:30616"/>
        <dbReference type="ChEBI" id="CHEBI:61977"/>
        <dbReference type="ChEBI" id="CHEBI:456216"/>
        <dbReference type="EC" id="2.7.11.1"/>
    </reaction>
</comment>
<keyword evidence="22" id="KW-1185">Reference proteome</keyword>
<keyword evidence="2 15" id="KW-0723">Serine/threonine-protein kinase</keyword>
<evidence type="ECO:0000256" key="7">
    <source>
        <dbReference type="ARBA" id="ARBA00022777"/>
    </source>
</evidence>
<dbReference type="Pfam" id="PF08276">
    <property type="entry name" value="PAN_2"/>
    <property type="match status" value="1"/>
</dbReference>
<dbReference type="InterPro" id="IPR021820">
    <property type="entry name" value="S-locus_recpt_kinase_C"/>
</dbReference>
<feature type="domain" description="Protein kinase" evidence="18">
    <location>
        <begin position="520"/>
        <end position="803"/>
    </location>
</feature>
<keyword evidence="8 15" id="KW-0067">ATP-binding</keyword>
<evidence type="ECO:0000256" key="17">
    <source>
        <dbReference type="SAM" id="SignalP"/>
    </source>
</evidence>
<dbReference type="InterPro" id="IPR036426">
    <property type="entry name" value="Bulb-type_lectin_dom_sf"/>
</dbReference>
<reference evidence="21" key="1">
    <citation type="submission" date="2023-08" db="EMBL/GenBank/DDBJ databases">
        <title>A de novo genome assembly of Solanum verrucosum Schlechtendal, a Mexican diploid species geographically isolated from the other diploid A-genome species in potato relatives.</title>
        <authorList>
            <person name="Hosaka K."/>
        </authorList>
    </citation>
    <scope>NUCLEOTIDE SEQUENCE</scope>
    <source>
        <tissue evidence="21">Young leaves</tissue>
    </source>
</reference>
<accession>A0AAF0Q5N8</accession>
<gene>
    <name evidence="21" type="ORF">MTR67_007204</name>
</gene>
<organism evidence="21 22">
    <name type="scientific">Solanum verrucosum</name>
    <dbReference type="NCBI Taxonomy" id="315347"/>
    <lineage>
        <taxon>Eukaryota</taxon>
        <taxon>Viridiplantae</taxon>
        <taxon>Streptophyta</taxon>
        <taxon>Embryophyta</taxon>
        <taxon>Tracheophyta</taxon>
        <taxon>Spermatophyta</taxon>
        <taxon>Magnoliopsida</taxon>
        <taxon>eudicotyledons</taxon>
        <taxon>Gunneridae</taxon>
        <taxon>Pentapetalae</taxon>
        <taxon>asterids</taxon>
        <taxon>lamiids</taxon>
        <taxon>Solanales</taxon>
        <taxon>Solanaceae</taxon>
        <taxon>Solanoideae</taxon>
        <taxon>Solaneae</taxon>
        <taxon>Solanum</taxon>
    </lineage>
</organism>
<evidence type="ECO:0000256" key="1">
    <source>
        <dbReference type="ARBA" id="ARBA00004479"/>
    </source>
</evidence>
<keyword evidence="11" id="KW-1015">Disulfide bond</keyword>
<dbReference type="GO" id="GO:0016020">
    <property type="term" value="C:membrane"/>
    <property type="evidence" value="ECO:0007669"/>
    <property type="project" value="UniProtKB-SubCell"/>
</dbReference>
<evidence type="ECO:0000256" key="4">
    <source>
        <dbReference type="ARBA" id="ARBA00022692"/>
    </source>
</evidence>
<proteinExistence type="inferred from homology"/>
<evidence type="ECO:0000256" key="3">
    <source>
        <dbReference type="ARBA" id="ARBA00022679"/>
    </source>
</evidence>
<feature type="chain" id="PRO_5042046074" description="Receptor-like serine/threonine-protein kinase" evidence="17">
    <location>
        <begin position="26"/>
        <end position="883"/>
    </location>
</feature>
<comment type="subcellular location">
    <subcellularLocation>
        <location evidence="1">Membrane</location>
        <topology evidence="1">Single-pass type I membrane protein</topology>
    </subcellularLocation>
</comment>
<dbReference type="Pfam" id="PF07714">
    <property type="entry name" value="PK_Tyr_Ser-Thr"/>
    <property type="match status" value="1"/>
</dbReference>
<evidence type="ECO:0000256" key="2">
    <source>
        <dbReference type="ARBA" id="ARBA00022527"/>
    </source>
</evidence>
<keyword evidence="12" id="KW-0325">Glycoprotein</keyword>
<dbReference type="PROSITE" id="PS00108">
    <property type="entry name" value="PROTEIN_KINASE_ST"/>
    <property type="match status" value="1"/>
</dbReference>
<feature type="domain" description="Bulb-type lectin" evidence="19">
    <location>
        <begin position="26"/>
        <end position="149"/>
    </location>
</feature>
<dbReference type="SMART" id="SM00220">
    <property type="entry name" value="S_TKc"/>
    <property type="match status" value="1"/>
</dbReference>
<dbReference type="AlphaFoldDB" id="A0AAF0Q5N8"/>
<dbReference type="SMART" id="SM00473">
    <property type="entry name" value="PAN_AP"/>
    <property type="match status" value="1"/>
</dbReference>
<dbReference type="InterPro" id="IPR024171">
    <property type="entry name" value="SRK-like_kinase"/>
</dbReference>
<dbReference type="InterPro" id="IPR000719">
    <property type="entry name" value="Prot_kinase_dom"/>
</dbReference>
<dbReference type="Pfam" id="PF11883">
    <property type="entry name" value="DUF3403"/>
    <property type="match status" value="1"/>
</dbReference>
<comment type="catalytic activity">
    <reaction evidence="14 15">
        <text>L-seryl-[protein] + ATP = O-phospho-L-seryl-[protein] + ADP + H(+)</text>
        <dbReference type="Rhea" id="RHEA:17989"/>
        <dbReference type="Rhea" id="RHEA-COMP:9863"/>
        <dbReference type="Rhea" id="RHEA-COMP:11604"/>
        <dbReference type="ChEBI" id="CHEBI:15378"/>
        <dbReference type="ChEBI" id="CHEBI:29999"/>
        <dbReference type="ChEBI" id="CHEBI:30616"/>
        <dbReference type="ChEBI" id="CHEBI:83421"/>
        <dbReference type="ChEBI" id="CHEBI:456216"/>
        <dbReference type="EC" id="2.7.11.1"/>
    </reaction>
</comment>
<comment type="similarity">
    <text evidence="15">Belongs to the protein kinase superfamily. Ser/Thr protein kinase family.</text>
</comment>
<dbReference type="Proteomes" id="UP001234989">
    <property type="component" value="Chromosome 2"/>
</dbReference>
<keyword evidence="3 15" id="KW-0808">Transferase</keyword>
<keyword evidence="6 15" id="KW-0547">Nucleotide-binding</keyword>
<dbReference type="GO" id="GO:0005524">
    <property type="term" value="F:ATP binding"/>
    <property type="evidence" value="ECO:0007669"/>
    <property type="project" value="UniProtKB-KW"/>
</dbReference>
<evidence type="ECO:0000256" key="16">
    <source>
        <dbReference type="SAM" id="Phobius"/>
    </source>
</evidence>
<evidence type="ECO:0000256" key="10">
    <source>
        <dbReference type="ARBA" id="ARBA00023136"/>
    </source>
</evidence>
<dbReference type="PIRSF" id="PIRSF000641">
    <property type="entry name" value="SRK"/>
    <property type="match status" value="1"/>
</dbReference>
<dbReference type="Pfam" id="PF01453">
    <property type="entry name" value="B_lectin"/>
    <property type="match status" value="1"/>
</dbReference>
<feature type="transmembrane region" description="Helical" evidence="16">
    <location>
        <begin position="442"/>
        <end position="461"/>
    </location>
</feature>
<keyword evidence="4 16" id="KW-0812">Transmembrane</keyword>
<dbReference type="InterPro" id="IPR000858">
    <property type="entry name" value="S_locus_glycoprot_dom"/>
</dbReference>
<dbReference type="FunFam" id="1.10.510.10:FF:000060">
    <property type="entry name" value="G-type lectin S-receptor-like serine/threonine-protein kinase"/>
    <property type="match status" value="1"/>
</dbReference>
<dbReference type="Gene3D" id="1.10.510.10">
    <property type="entry name" value="Transferase(Phosphotransferase) domain 1"/>
    <property type="match status" value="1"/>
</dbReference>
<dbReference type="InterPro" id="IPR011009">
    <property type="entry name" value="Kinase-like_dom_sf"/>
</dbReference>
<evidence type="ECO:0000259" key="20">
    <source>
        <dbReference type="PROSITE" id="PS50948"/>
    </source>
</evidence>
<dbReference type="PROSITE" id="PS50927">
    <property type="entry name" value="BULB_LECTIN"/>
    <property type="match status" value="1"/>
</dbReference>
<dbReference type="FunFam" id="3.30.200.20:FF:000195">
    <property type="entry name" value="G-type lectin S-receptor-like serine/threonine-protein kinase"/>
    <property type="match status" value="1"/>
</dbReference>
<dbReference type="SUPFAM" id="SSF51110">
    <property type="entry name" value="alpha-D-mannose-specific plant lectins"/>
    <property type="match status" value="1"/>
</dbReference>
<dbReference type="InterPro" id="IPR008271">
    <property type="entry name" value="Ser/Thr_kinase_AS"/>
</dbReference>
<dbReference type="InterPro" id="IPR001480">
    <property type="entry name" value="Bulb-type_lectin_dom"/>
</dbReference>
<evidence type="ECO:0000256" key="8">
    <source>
        <dbReference type="ARBA" id="ARBA00022840"/>
    </source>
</evidence>
<dbReference type="Gene3D" id="3.50.4.10">
    <property type="entry name" value="Hepatocyte Growth Factor"/>
    <property type="match status" value="1"/>
</dbReference>
<evidence type="ECO:0000313" key="22">
    <source>
        <dbReference type="Proteomes" id="UP001234989"/>
    </source>
</evidence>
<dbReference type="Gene3D" id="2.90.10.10">
    <property type="entry name" value="Bulb-type lectin domain"/>
    <property type="match status" value="1"/>
</dbReference>
<evidence type="ECO:0000256" key="9">
    <source>
        <dbReference type="ARBA" id="ARBA00022989"/>
    </source>
</evidence>
<protein>
    <recommendedName>
        <fullName evidence="15">Receptor-like serine/threonine-protein kinase</fullName>
        <ecNumber evidence="15">2.7.11.1</ecNumber>
    </recommendedName>
</protein>
<dbReference type="InterPro" id="IPR001245">
    <property type="entry name" value="Ser-Thr/Tyr_kinase_cat_dom"/>
</dbReference>
<evidence type="ECO:0000256" key="6">
    <source>
        <dbReference type="ARBA" id="ARBA00022741"/>
    </source>
</evidence>
<dbReference type="PANTHER" id="PTHR32444">
    <property type="entry name" value="BULB-TYPE LECTIN DOMAIN-CONTAINING PROTEIN"/>
    <property type="match status" value="1"/>
</dbReference>
<dbReference type="GO" id="GO:0004674">
    <property type="term" value="F:protein serine/threonine kinase activity"/>
    <property type="evidence" value="ECO:0007669"/>
    <property type="project" value="UniProtKB-KW"/>
</dbReference>
<evidence type="ECO:0000256" key="12">
    <source>
        <dbReference type="ARBA" id="ARBA00023180"/>
    </source>
</evidence>
<keyword evidence="9 16" id="KW-1133">Transmembrane helix</keyword>
<evidence type="ECO:0000256" key="14">
    <source>
        <dbReference type="ARBA" id="ARBA00048679"/>
    </source>
</evidence>
<keyword evidence="5 17" id="KW-0732">Signal</keyword>
<feature type="signal peptide" evidence="17">
    <location>
        <begin position="1"/>
        <end position="25"/>
    </location>
</feature>
<sequence>MMESRHVHLLLLLCYMFCVLILTSAADNIPRDEPLIDGKTIVSSGGNFELGFFSPTPTSSKRYLGIWFNKVSVQTVVWVANRDTPLNDKNGMLNFTTQGNLTLVNGSGSVVWSSNTTRGGVQNPIAQLLDSGNLVVRTENSNYVWQSFDYPGDTALPGVKIGIDLKTGFRRFLWSWKSRNDPSNGQYSFIFDPNGFPQPFLMNGSIQRFRGGAWNGQSFANSPSLLPSPSYKYIFASDPDQVYFTYELIDTSAIARVVMQLNGFLELSTWNNLTQNWDNFGSAPADNCDIYAQCNAYGLCNSGNSPICSCLDKFEPKDPTEWAKGNWSGGCVRKTPILNCQKEVKFLKYSGIKLPDTRFSWYDRGVTLNSCEELCLRNCSCVAYAKLDTTGTNEDCLLWFDELMDIREFGSSGQDIYIKLDSSETEISTGNSSKEILKKLRISLPLAALSLLSVLCLILYIRHTKNKKKKEEENQNQQRFSEVLILTGSSEMLYINKSKNDDLDLPLFDFATILEATNNLSLSNKLGEGGFGPVYKGALKDGQEIAVKRLSRYSAQGTDEFKNEVIFIAKLQHRNLVKLLGCCIQAEEKMLVYEYMPNNSLDWFLFDRRSLLDWPKCFHIINGIARGLLYLHQDSRLRIIHRDLKPSNVLLDIDMNPKISDFGMARSFGGNETGAMTTRVVGTYGYMSPEYAEEGKFSVKSDVFSFGVVILEILSGTRNRGFIHPDHHHNLLGHVWIHFKEGRVMEVINTHLKELCNLCEVKRSVHVGLLCVQQCPEDRPSMSSVVLMLSSDVPLPLPKEPGFFTSRSRFGEVNSSSSKLGEHSGNQLSITLLDARYSLRPFLVVHFRNDTQIKTTMISTVKLQFYRYDNFSLQNYNHLFELK</sequence>
<dbReference type="Gene3D" id="3.30.200.20">
    <property type="entry name" value="Phosphorylase Kinase, domain 1"/>
    <property type="match status" value="1"/>
</dbReference>
<evidence type="ECO:0000313" key="21">
    <source>
        <dbReference type="EMBL" id="WMV13819.1"/>
    </source>
</evidence>
<dbReference type="PANTHER" id="PTHR32444:SF191">
    <property type="entry name" value="RECEPTOR-LIKE SERINE_THREONINE-PROTEIN KINASE"/>
    <property type="match status" value="1"/>
</dbReference>
<dbReference type="GO" id="GO:0048544">
    <property type="term" value="P:recognition of pollen"/>
    <property type="evidence" value="ECO:0007669"/>
    <property type="project" value="InterPro"/>
</dbReference>
<keyword evidence="7 15" id="KW-0418">Kinase</keyword>
<dbReference type="PROSITE" id="PS50011">
    <property type="entry name" value="PROTEIN_KINASE_DOM"/>
    <property type="match status" value="1"/>
</dbReference>
<evidence type="ECO:0000259" key="18">
    <source>
        <dbReference type="PROSITE" id="PS50011"/>
    </source>
</evidence>
<dbReference type="EC" id="2.7.11.1" evidence="15"/>
<evidence type="ECO:0000256" key="11">
    <source>
        <dbReference type="ARBA" id="ARBA00023157"/>
    </source>
</evidence>
<evidence type="ECO:0000259" key="19">
    <source>
        <dbReference type="PROSITE" id="PS50927"/>
    </source>
</evidence>
<evidence type="ECO:0000256" key="15">
    <source>
        <dbReference type="PIRNR" id="PIRNR000641"/>
    </source>
</evidence>
<keyword evidence="10 16" id="KW-0472">Membrane</keyword>
<evidence type="ECO:0000256" key="5">
    <source>
        <dbReference type="ARBA" id="ARBA00022729"/>
    </source>
</evidence>
<dbReference type="Pfam" id="PF00954">
    <property type="entry name" value="S_locus_glycop"/>
    <property type="match status" value="1"/>
</dbReference>
<name>A0AAF0Q5N8_SOLVR</name>